<organism evidence="1 2">
    <name type="scientific">Gymnopilus junonius</name>
    <name type="common">Spectacular rustgill mushroom</name>
    <name type="synonym">Gymnopilus spectabilis subsp. junonius</name>
    <dbReference type="NCBI Taxonomy" id="109634"/>
    <lineage>
        <taxon>Eukaryota</taxon>
        <taxon>Fungi</taxon>
        <taxon>Dikarya</taxon>
        <taxon>Basidiomycota</taxon>
        <taxon>Agaricomycotina</taxon>
        <taxon>Agaricomycetes</taxon>
        <taxon>Agaricomycetidae</taxon>
        <taxon>Agaricales</taxon>
        <taxon>Agaricineae</taxon>
        <taxon>Hymenogastraceae</taxon>
        <taxon>Gymnopilus</taxon>
    </lineage>
</organism>
<evidence type="ECO:0000313" key="2">
    <source>
        <dbReference type="Proteomes" id="UP000724874"/>
    </source>
</evidence>
<reference evidence="1" key="1">
    <citation type="submission" date="2020-11" db="EMBL/GenBank/DDBJ databases">
        <authorList>
            <consortium name="DOE Joint Genome Institute"/>
            <person name="Ahrendt S."/>
            <person name="Riley R."/>
            <person name="Andreopoulos W."/>
            <person name="LaButti K."/>
            <person name="Pangilinan J."/>
            <person name="Ruiz-duenas F.J."/>
            <person name="Barrasa J.M."/>
            <person name="Sanchez-Garcia M."/>
            <person name="Camarero S."/>
            <person name="Miyauchi S."/>
            <person name="Serrano A."/>
            <person name="Linde D."/>
            <person name="Babiker R."/>
            <person name="Drula E."/>
            <person name="Ayuso-Fernandez I."/>
            <person name="Pacheco R."/>
            <person name="Padilla G."/>
            <person name="Ferreira P."/>
            <person name="Barriuso J."/>
            <person name="Kellner H."/>
            <person name="Castanera R."/>
            <person name="Alfaro M."/>
            <person name="Ramirez L."/>
            <person name="Pisabarro A.G."/>
            <person name="Kuo A."/>
            <person name="Tritt A."/>
            <person name="Lipzen A."/>
            <person name="He G."/>
            <person name="Yan M."/>
            <person name="Ng V."/>
            <person name="Cullen D."/>
            <person name="Martin F."/>
            <person name="Rosso M.-N."/>
            <person name="Henrissat B."/>
            <person name="Hibbett D."/>
            <person name="Martinez A.T."/>
            <person name="Grigoriev I.V."/>
        </authorList>
    </citation>
    <scope>NUCLEOTIDE SEQUENCE</scope>
    <source>
        <strain evidence="1">AH 44721</strain>
    </source>
</reference>
<accession>A0A9P5TR37</accession>
<dbReference type="Proteomes" id="UP000724874">
    <property type="component" value="Unassembled WGS sequence"/>
</dbReference>
<comment type="caution">
    <text evidence="1">The sequence shown here is derived from an EMBL/GenBank/DDBJ whole genome shotgun (WGS) entry which is preliminary data.</text>
</comment>
<protein>
    <submittedName>
        <fullName evidence="1">Uncharacterized protein</fullName>
    </submittedName>
</protein>
<evidence type="ECO:0000313" key="1">
    <source>
        <dbReference type="EMBL" id="KAF8906549.1"/>
    </source>
</evidence>
<dbReference type="AlphaFoldDB" id="A0A9P5TR37"/>
<name>A0A9P5TR37_GYMJU</name>
<keyword evidence="2" id="KW-1185">Reference proteome</keyword>
<sequence>MIFTKSAMPFALSSRAAIPKPPSALMCSFAVLKVSKWHHLPNSLVKDTVRNVERNDYGRNPTEHFPRLSHSEGLSLTSTKRMLSFSAEGLCPKSSAQITAWCRGPRCRRRMEHECDVIEPYHFLKSAAACAAPGIPAAAALAFELTLHGS</sequence>
<dbReference type="EMBL" id="JADNYJ010000018">
    <property type="protein sequence ID" value="KAF8906549.1"/>
    <property type="molecule type" value="Genomic_DNA"/>
</dbReference>
<gene>
    <name evidence="1" type="ORF">CPB84DRAFT_400788</name>
</gene>
<proteinExistence type="predicted"/>